<keyword evidence="1" id="KW-0472">Membrane</keyword>
<comment type="caution">
    <text evidence="2">The sequence shown here is derived from an EMBL/GenBank/DDBJ whole genome shotgun (WGS) entry which is preliminary data.</text>
</comment>
<dbReference type="EMBL" id="MFTO01000013">
    <property type="protein sequence ID" value="OGI63721.1"/>
    <property type="molecule type" value="Genomic_DNA"/>
</dbReference>
<protein>
    <submittedName>
        <fullName evidence="2">Uncharacterized protein</fullName>
    </submittedName>
</protein>
<gene>
    <name evidence="2" type="ORF">A2733_02000</name>
</gene>
<feature type="transmembrane region" description="Helical" evidence="1">
    <location>
        <begin position="7"/>
        <end position="28"/>
    </location>
</feature>
<proteinExistence type="predicted"/>
<evidence type="ECO:0000313" key="3">
    <source>
        <dbReference type="Proteomes" id="UP000178985"/>
    </source>
</evidence>
<reference evidence="2 3" key="1">
    <citation type="journal article" date="2016" name="Nat. Commun.">
        <title>Thousands of microbial genomes shed light on interconnected biogeochemical processes in an aquifer system.</title>
        <authorList>
            <person name="Anantharaman K."/>
            <person name="Brown C.T."/>
            <person name="Hug L.A."/>
            <person name="Sharon I."/>
            <person name="Castelle C.J."/>
            <person name="Probst A.J."/>
            <person name="Thomas B.C."/>
            <person name="Singh A."/>
            <person name="Wilkins M.J."/>
            <person name="Karaoz U."/>
            <person name="Brodie E.L."/>
            <person name="Williams K.H."/>
            <person name="Hubbard S.S."/>
            <person name="Banfield J.F."/>
        </authorList>
    </citation>
    <scope>NUCLEOTIDE SEQUENCE [LARGE SCALE GENOMIC DNA]</scope>
</reference>
<organism evidence="2 3">
    <name type="scientific">Candidatus Nomurabacteria bacterium RIFCSPHIGHO2_01_FULL_40_20</name>
    <dbReference type="NCBI Taxonomy" id="1801738"/>
    <lineage>
        <taxon>Bacteria</taxon>
        <taxon>Candidatus Nomuraibacteriota</taxon>
    </lineage>
</organism>
<dbReference type="AlphaFoldDB" id="A0A1F6V1S2"/>
<name>A0A1F6V1S2_9BACT</name>
<sequence length="73" mass="8395">MKTIKQIAIFYLGIGLVISLVLEIKGLFISGPSAFIWTGSLSGNIITFFWWFVVPALTWPYDLFWTVYHSMFT</sequence>
<accession>A0A1F6V1S2</accession>
<dbReference type="Proteomes" id="UP000178985">
    <property type="component" value="Unassembled WGS sequence"/>
</dbReference>
<evidence type="ECO:0000256" key="1">
    <source>
        <dbReference type="SAM" id="Phobius"/>
    </source>
</evidence>
<keyword evidence="1" id="KW-1133">Transmembrane helix</keyword>
<evidence type="ECO:0000313" key="2">
    <source>
        <dbReference type="EMBL" id="OGI63721.1"/>
    </source>
</evidence>
<keyword evidence="1" id="KW-0812">Transmembrane</keyword>